<dbReference type="NCBIfam" id="TIGR03584">
    <property type="entry name" value="PseF"/>
    <property type="match status" value="1"/>
</dbReference>
<comment type="caution">
    <text evidence="1">The sequence shown here is derived from an EMBL/GenBank/DDBJ whole genome shotgun (WGS) entry which is preliminary data.</text>
</comment>
<dbReference type="GO" id="GO:0008781">
    <property type="term" value="F:N-acylneuraminate cytidylyltransferase activity"/>
    <property type="evidence" value="ECO:0007669"/>
    <property type="project" value="TreeGrafter"/>
</dbReference>
<dbReference type="PANTHER" id="PTHR21485">
    <property type="entry name" value="HAD SUPERFAMILY MEMBERS CMAS AND KDSC"/>
    <property type="match status" value="1"/>
</dbReference>
<dbReference type="InterPro" id="IPR020039">
    <property type="entry name" value="PseF"/>
</dbReference>
<dbReference type="PANTHER" id="PTHR21485:SF6">
    <property type="entry name" value="N-ACYLNEURAMINATE CYTIDYLYLTRANSFERASE-RELATED"/>
    <property type="match status" value="1"/>
</dbReference>
<reference evidence="1" key="1">
    <citation type="journal article" date="2014" name="Int. J. Syst. Evol. Microbiol.">
        <title>Complete genome sequence of Corynebacterium casei LMG S-19264T (=DSM 44701T), isolated from a smear-ripened cheese.</title>
        <authorList>
            <consortium name="US DOE Joint Genome Institute (JGI-PGF)"/>
            <person name="Walter F."/>
            <person name="Albersmeier A."/>
            <person name="Kalinowski J."/>
            <person name="Ruckert C."/>
        </authorList>
    </citation>
    <scope>NUCLEOTIDE SEQUENCE</scope>
    <source>
        <strain evidence="1">KCTC 22164</strain>
    </source>
</reference>
<dbReference type="EMBL" id="BMXP01000001">
    <property type="protein sequence ID" value="GGW73531.1"/>
    <property type="molecule type" value="Genomic_DNA"/>
</dbReference>
<dbReference type="SUPFAM" id="SSF53448">
    <property type="entry name" value="Nucleotide-diphospho-sugar transferases"/>
    <property type="match status" value="1"/>
</dbReference>
<sequence>MSNLCIIPARGGSKRIPRKNIRDFLGKPMISYVIELAVESGLFDEIMVSTEDEEVAKIAQDCGASVPFLRSKDNANDLATTADCIAEVLDNYRSKFDWVCCIYPTAVLAQQADINDGLKKIKLQNLDSVFPVVSFDYPIWRGLKISDKEKIEMIWPKYLRSRSQDLQKVYHDAGQWYWFNPESFKKQKKLFMNNSGFIEKERLEVQDIDTYEDLKLAKLKFSSLREKLT</sequence>
<evidence type="ECO:0000313" key="2">
    <source>
        <dbReference type="Proteomes" id="UP000631300"/>
    </source>
</evidence>
<dbReference type="RefSeq" id="WP_189403180.1">
    <property type="nucleotide sequence ID" value="NZ_BMXP01000001.1"/>
</dbReference>
<evidence type="ECO:0000313" key="1">
    <source>
        <dbReference type="EMBL" id="GGW73531.1"/>
    </source>
</evidence>
<dbReference type="InterPro" id="IPR050793">
    <property type="entry name" value="CMP-NeuNAc_synthase"/>
</dbReference>
<proteinExistence type="predicted"/>
<gene>
    <name evidence="1" type="ORF">GCM10007391_01510</name>
</gene>
<keyword evidence="1" id="KW-0808">Transferase</keyword>
<organism evidence="1 2">
    <name type="scientific">Alteromonas halophila</name>
    <dbReference type="NCBI Taxonomy" id="516698"/>
    <lineage>
        <taxon>Bacteria</taxon>
        <taxon>Pseudomonadati</taxon>
        <taxon>Pseudomonadota</taxon>
        <taxon>Gammaproteobacteria</taxon>
        <taxon>Alteromonadales</taxon>
        <taxon>Alteromonadaceae</taxon>
        <taxon>Alteromonas/Salinimonas group</taxon>
        <taxon>Alteromonas</taxon>
    </lineage>
</organism>
<protein>
    <submittedName>
        <fullName evidence="1">Pseudaminic acid cytidylyltransferase</fullName>
    </submittedName>
</protein>
<dbReference type="Gene3D" id="3.90.550.10">
    <property type="entry name" value="Spore Coat Polysaccharide Biosynthesis Protein SpsA, Chain A"/>
    <property type="match status" value="1"/>
</dbReference>
<dbReference type="Proteomes" id="UP000631300">
    <property type="component" value="Unassembled WGS sequence"/>
</dbReference>
<reference evidence="1" key="2">
    <citation type="submission" date="2020-09" db="EMBL/GenBank/DDBJ databases">
        <authorList>
            <person name="Sun Q."/>
            <person name="Kim S."/>
        </authorList>
    </citation>
    <scope>NUCLEOTIDE SEQUENCE</scope>
    <source>
        <strain evidence="1">KCTC 22164</strain>
    </source>
</reference>
<accession>A0A918JC52</accession>
<keyword evidence="2" id="KW-1185">Reference proteome</keyword>
<dbReference type="Pfam" id="PF02348">
    <property type="entry name" value="CTP_transf_3"/>
    <property type="match status" value="1"/>
</dbReference>
<dbReference type="InterPro" id="IPR029044">
    <property type="entry name" value="Nucleotide-diphossugar_trans"/>
</dbReference>
<dbReference type="CDD" id="cd02513">
    <property type="entry name" value="CMP-NeuAc_Synthase"/>
    <property type="match status" value="1"/>
</dbReference>
<name>A0A918JC52_9ALTE</name>
<keyword evidence="1" id="KW-0548">Nucleotidyltransferase</keyword>
<dbReference type="InterPro" id="IPR003329">
    <property type="entry name" value="Cytidylyl_trans"/>
</dbReference>
<dbReference type="AlphaFoldDB" id="A0A918JC52"/>